<dbReference type="AlphaFoldDB" id="A0AAJ4W7D1"/>
<evidence type="ECO:0000313" key="2">
    <source>
        <dbReference type="Proteomes" id="UP000226420"/>
    </source>
</evidence>
<dbReference type="EMBL" id="FOLW01000001">
    <property type="protein sequence ID" value="SFB95945.1"/>
    <property type="molecule type" value="Genomic_DNA"/>
</dbReference>
<comment type="caution">
    <text evidence="1">The sequence shown here is derived from an EMBL/GenBank/DDBJ whole genome shotgun (WGS) entry which is preliminary data.</text>
</comment>
<accession>A0AAJ4W7D1</accession>
<reference evidence="1 2" key="1">
    <citation type="submission" date="2016-10" db="EMBL/GenBank/DDBJ databases">
        <authorList>
            <person name="Varghese N."/>
            <person name="Submissions S."/>
        </authorList>
    </citation>
    <scope>NUCLEOTIDE SEQUENCE [LARGE SCALE GENOMIC DNA]</scope>
    <source>
        <strain evidence="1 2">DSM 5563</strain>
    </source>
</reference>
<dbReference type="Proteomes" id="UP000226420">
    <property type="component" value="Unassembled WGS sequence"/>
</dbReference>
<gene>
    <name evidence="1" type="ORF">SAMN02745723_10136</name>
</gene>
<evidence type="ECO:0000313" key="1">
    <source>
        <dbReference type="EMBL" id="SFB95945.1"/>
    </source>
</evidence>
<dbReference type="RefSeq" id="WP_074819957.1">
    <property type="nucleotide sequence ID" value="NZ_FOLW01000001.1"/>
</dbReference>
<name>A0AAJ4W7D1_9GAMM</name>
<sequence>MRDLFYNITNYQGDKIFNDELVPWLDANERDFSNFIKKVSNLTIDVNNVAHISDETSWQLYALSRVLDCLTQCFQYKDRVAINSKEPFISQEQYISFAQRLGLSIKTPEVFNPFFYEIIRAESGKPNFDILEICYPALMLDHLLINRGGVVISMSPSEYNIDLVNNAEIYWAYTRSHRASNDLSHGWGSNSQWRTGFRFDFECSNGFIYNSQGSVDLNLTSDSTFQILQEDSLLLFEARELTMYRHFITSTRDDDDLFPYNYKFFDAKDENLELL</sequence>
<organism evidence="1 2">
    <name type="scientific">Pragia fontium DSM 5563 = ATCC 49100</name>
    <dbReference type="NCBI Taxonomy" id="1122977"/>
    <lineage>
        <taxon>Bacteria</taxon>
        <taxon>Pseudomonadati</taxon>
        <taxon>Pseudomonadota</taxon>
        <taxon>Gammaproteobacteria</taxon>
        <taxon>Enterobacterales</taxon>
        <taxon>Budviciaceae</taxon>
        <taxon>Pragia</taxon>
    </lineage>
</organism>
<protein>
    <submittedName>
        <fullName evidence="1">Uncharacterized protein</fullName>
    </submittedName>
</protein>
<proteinExistence type="predicted"/>